<dbReference type="EMBL" id="MPJD01000034">
    <property type="protein sequence ID" value="OKA19118.1"/>
    <property type="molecule type" value="Genomic_DNA"/>
</dbReference>
<dbReference type="Proteomes" id="UP000185990">
    <property type="component" value="Unassembled WGS sequence"/>
</dbReference>
<gene>
    <name evidence="1" type="ORF">BOH74_19175</name>
</gene>
<feature type="non-terminal residue" evidence="1">
    <location>
        <position position="1"/>
    </location>
</feature>
<protein>
    <submittedName>
        <fullName evidence="1">Uncharacterized protein</fullName>
    </submittedName>
</protein>
<dbReference type="AlphaFoldDB" id="A0A853ZLZ2"/>
<organism evidence="1 2">
    <name type="scientific">Pseudomonas versuta</name>
    <dbReference type="NCBI Taxonomy" id="1788301"/>
    <lineage>
        <taxon>Bacteria</taxon>
        <taxon>Pseudomonadati</taxon>
        <taxon>Pseudomonadota</taxon>
        <taxon>Gammaproteobacteria</taxon>
        <taxon>Pseudomonadales</taxon>
        <taxon>Pseudomonadaceae</taxon>
        <taxon>Pseudomonas</taxon>
    </lineage>
</organism>
<comment type="caution">
    <text evidence="1">The sequence shown here is derived from an EMBL/GenBank/DDBJ whole genome shotgun (WGS) entry which is preliminary data.</text>
</comment>
<evidence type="ECO:0000313" key="1">
    <source>
        <dbReference type="EMBL" id="OKA19118.1"/>
    </source>
</evidence>
<accession>A0A853ZLZ2</accession>
<proteinExistence type="predicted"/>
<evidence type="ECO:0000313" key="2">
    <source>
        <dbReference type="Proteomes" id="UP000185990"/>
    </source>
</evidence>
<reference evidence="1 2" key="1">
    <citation type="submission" date="2016-11" db="EMBL/GenBank/DDBJ databases">
        <title>Draft genome of Pseudomonas versuta A4R1.12.</title>
        <authorList>
            <person name="See-Too W.-S."/>
        </authorList>
    </citation>
    <scope>NUCLEOTIDE SEQUENCE [LARGE SCALE GENOMIC DNA]</scope>
    <source>
        <strain evidence="1 2">A4R1.12</strain>
    </source>
</reference>
<name>A0A853ZLZ2_9PSED</name>
<sequence length="109" mass="10497">GGYIGIGIGGVSSLLAIQQVCNGDSGAACEKVKFTEGGKFSLSTAVGAAGGRIGQFASVPICLALGVSTGIGGVVCVAAIVGTGAWVGTTVGTLGGEYIGETIYEVTQP</sequence>